<dbReference type="GO" id="GO:0005198">
    <property type="term" value="F:structural molecule activity"/>
    <property type="evidence" value="ECO:0007669"/>
    <property type="project" value="InterPro"/>
</dbReference>
<reference evidence="1" key="1">
    <citation type="journal article" date="2021" name="Proc. Natl. Acad. Sci. U.S.A.">
        <title>A Catalog of Tens of Thousands of Viruses from Human Metagenomes Reveals Hidden Associations with Chronic Diseases.</title>
        <authorList>
            <person name="Tisza M.J."/>
            <person name="Buck C.B."/>
        </authorList>
    </citation>
    <scope>NUCLEOTIDE SEQUENCE</scope>
    <source>
        <strain evidence="1">Cthh925</strain>
    </source>
</reference>
<protein>
    <submittedName>
        <fullName evidence="1">Minor capsid protein</fullName>
    </submittedName>
</protein>
<dbReference type="Pfam" id="PF06152">
    <property type="entry name" value="Phage_min_cap2"/>
    <property type="match status" value="1"/>
</dbReference>
<dbReference type="EMBL" id="BK015200">
    <property type="protein sequence ID" value="DAD95754.1"/>
    <property type="molecule type" value="Genomic_DNA"/>
</dbReference>
<proteinExistence type="predicted"/>
<accession>A0A8S5NNA1</accession>
<name>A0A8S5NNA1_9CAUD</name>
<evidence type="ECO:0000313" key="1">
    <source>
        <dbReference type="EMBL" id="DAD95754.1"/>
    </source>
</evidence>
<organism evidence="1">
    <name type="scientific">Siphoviridae sp. cthh925</name>
    <dbReference type="NCBI Taxonomy" id="2826425"/>
    <lineage>
        <taxon>Viruses</taxon>
        <taxon>Duplodnaviria</taxon>
        <taxon>Heunggongvirae</taxon>
        <taxon>Uroviricota</taxon>
        <taxon>Caudoviricetes</taxon>
    </lineage>
</organism>
<sequence length="481" mass="53885">MLPPNYLKQVEKQAINIYGNLELEIIQEIAERIVNVGYANTVVKNDVMIAQQMGVLYNDIVKIAAKESGKSFDEIRSIFEDAGATTIKNDDKIYKMAGLDPIAIKQDKSMMDFLLATVRKTDSNLENLVMTTATSSQESFFNAMNQAYMEISTGVKSYSQAIIDAVDSVAQKGASVIYPSGHKTSVENAVRMNIVTGVNQTCGKLQQMRAEELGWDLMEIDAHANARPSHAEWQGKVVSLSGKAGYLSLEDIEYGEITGFKGINCYHDWRPYYEGSARTYTDQELEDLKNESVVYNGNKMSKYDATQIQRQLERQIRQDKKELAGLQGILTSTTNDNKLLEDTRTEFARRTLYYNSHKKELNSLVQQILTKNDNTRLYIGKQEKVIGTQIGVVTKIANKYNNSGIIGMNVNGVKIQEIGEHIISRTYGKKVSFEDVEDTLKNPVGYGKIRTDNSQQIKGAHCTVVLNTKTGKLITVYPKNN</sequence>
<dbReference type="InterPro" id="IPR009319">
    <property type="entry name" value="Phage_A118_VSP1"/>
</dbReference>